<feature type="transmembrane region" description="Helical" evidence="10">
    <location>
        <begin position="195"/>
        <end position="215"/>
    </location>
</feature>
<organism evidence="12 13">
    <name type="scientific">Myripristis murdjan</name>
    <name type="common">pinecone soldierfish</name>
    <dbReference type="NCBI Taxonomy" id="586833"/>
    <lineage>
        <taxon>Eukaryota</taxon>
        <taxon>Metazoa</taxon>
        <taxon>Chordata</taxon>
        <taxon>Craniata</taxon>
        <taxon>Vertebrata</taxon>
        <taxon>Euteleostomi</taxon>
        <taxon>Actinopterygii</taxon>
        <taxon>Neopterygii</taxon>
        <taxon>Teleostei</taxon>
        <taxon>Neoteleostei</taxon>
        <taxon>Acanthomorphata</taxon>
        <taxon>Holocentriformes</taxon>
        <taxon>Holocentridae</taxon>
        <taxon>Myripristis</taxon>
    </lineage>
</organism>
<feature type="transmembrane region" description="Helical" evidence="10">
    <location>
        <begin position="153"/>
        <end position="175"/>
    </location>
</feature>
<dbReference type="SUPFAM" id="SSF81321">
    <property type="entry name" value="Family A G protein-coupled receptor-like"/>
    <property type="match status" value="1"/>
</dbReference>
<dbReference type="Pfam" id="PF00001">
    <property type="entry name" value="7tm_1"/>
    <property type="match status" value="1"/>
</dbReference>
<dbReference type="PROSITE" id="PS00237">
    <property type="entry name" value="G_PROTEIN_RECEP_F1_1"/>
    <property type="match status" value="1"/>
</dbReference>
<feature type="transmembrane region" description="Helical" evidence="10">
    <location>
        <begin position="253"/>
        <end position="277"/>
    </location>
</feature>
<evidence type="ECO:0000256" key="3">
    <source>
        <dbReference type="ARBA" id="ARBA00022692"/>
    </source>
</evidence>
<evidence type="ECO:0000313" key="13">
    <source>
        <dbReference type="Proteomes" id="UP000472263"/>
    </source>
</evidence>
<dbReference type="InterPro" id="IPR050569">
    <property type="entry name" value="TAAR"/>
</dbReference>
<evidence type="ECO:0000313" key="12">
    <source>
        <dbReference type="Ensembl" id="ENSMMDP00005021711.1"/>
    </source>
</evidence>
<evidence type="ECO:0000256" key="6">
    <source>
        <dbReference type="ARBA" id="ARBA00023136"/>
    </source>
</evidence>
<dbReference type="GeneTree" id="ENSGT00950000182934"/>
<evidence type="ECO:0000256" key="1">
    <source>
        <dbReference type="ARBA" id="ARBA00004651"/>
    </source>
</evidence>
<evidence type="ECO:0000256" key="9">
    <source>
        <dbReference type="RuleBase" id="RU000688"/>
    </source>
</evidence>
<reference evidence="12" key="3">
    <citation type="submission" date="2025-09" db="UniProtKB">
        <authorList>
            <consortium name="Ensembl"/>
        </authorList>
    </citation>
    <scope>IDENTIFICATION</scope>
</reference>
<dbReference type="InParanoid" id="A0A667YKH9"/>
<gene>
    <name evidence="12" type="primary">TAAR1</name>
</gene>
<evidence type="ECO:0000256" key="7">
    <source>
        <dbReference type="ARBA" id="ARBA00023170"/>
    </source>
</evidence>
<dbReference type="PANTHER" id="PTHR24249:SF415">
    <property type="entry name" value="TRACE AMINE-ASSOCIATED RECEPTOR 1"/>
    <property type="match status" value="1"/>
</dbReference>
<comment type="similarity">
    <text evidence="9">Belongs to the G-protein coupled receptor 1 family.</text>
</comment>
<dbReference type="Proteomes" id="UP000472263">
    <property type="component" value="Chromosome 24"/>
</dbReference>
<reference evidence="12" key="1">
    <citation type="submission" date="2019-06" db="EMBL/GenBank/DDBJ databases">
        <authorList>
            <consortium name="Wellcome Sanger Institute Data Sharing"/>
        </authorList>
    </citation>
    <scope>NUCLEOTIDE SEQUENCE [LARGE SCALE GENOMIC DNA]</scope>
</reference>
<keyword evidence="3 9" id="KW-0812">Transmembrane</keyword>
<keyword evidence="7 9" id="KW-0675">Receptor</keyword>
<evidence type="ECO:0000256" key="2">
    <source>
        <dbReference type="ARBA" id="ARBA00022475"/>
    </source>
</evidence>
<dbReference type="PANTHER" id="PTHR24249">
    <property type="entry name" value="HISTAMINE RECEPTOR-RELATED G-PROTEIN COUPLED RECEPTOR"/>
    <property type="match status" value="1"/>
</dbReference>
<keyword evidence="6 10" id="KW-0472">Membrane</keyword>
<dbReference type="FunFam" id="1.20.1070.10:FF:000279">
    <property type="entry name" value="Trace amine-associated receptor 16f"/>
    <property type="match status" value="1"/>
</dbReference>
<evidence type="ECO:0000256" key="8">
    <source>
        <dbReference type="ARBA" id="ARBA00023224"/>
    </source>
</evidence>
<sequence>MEYELIFNMTNTGKDIHLCYESDNVSCKMAIIPSTIRVLLYVFLGSISVLTLCGNLLVIIAIIYFKQLHTPTNYLILSLAMSDLLVGALVLPLVIVFSVSSCWYLGDFICKIRHSFDVSLTTSSILNLCFISIDRYVAVCHPLRYKSKINARASAIMILLSWGVSALVGIGITAVGRNEEKCEQLCFSFHIPVSGIIGCVLSFYLPAVIMLSTYFKIFLVAQKQAHSIQNSNCQSVKSGASVSKMERKATKTLAIVMGAFLICWTPFFTGVTINPLINYSIPITAIETFALLGSSNSVLNPFIYAFFYSWFRVAFRMIISGKIFQGNFGFHDWILRYMRVF</sequence>
<evidence type="ECO:0000256" key="4">
    <source>
        <dbReference type="ARBA" id="ARBA00022989"/>
    </source>
</evidence>
<feature type="domain" description="G-protein coupled receptors family 1 profile" evidence="11">
    <location>
        <begin position="54"/>
        <end position="304"/>
    </location>
</feature>
<proteinExistence type="inferred from homology"/>
<dbReference type="GO" id="GO:0005886">
    <property type="term" value="C:plasma membrane"/>
    <property type="evidence" value="ECO:0007669"/>
    <property type="project" value="UniProtKB-SubCell"/>
</dbReference>
<dbReference type="SMART" id="SM01381">
    <property type="entry name" value="7TM_GPCR_Srsx"/>
    <property type="match status" value="1"/>
</dbReference>
<feature type="transmembrane region" description="Helical" evidence="10">
    <location>
        <begin position="84"/>
        <end position="106"/>
    </location>
</feature>
<keyword evidence="2" id="KW-1003">Cell membrane</keyword>
<feature type="transmembrane region" description="Helical" evidence="10">
    <location>
        <begin position="38"/>
        <end position="64"/>
    </location>
</feature>
<keyword evidence="4 10" id="KW-1133">Transmembrane helix</keyword>
<dbReference type="AlphaFoldDB" id="A0A667YKH9"/>
<name>A0A667YKH9_9TELE</name>
<keyword evidence="8 9" id="KW-0807">Transducer</keyword>
<dbReference type="PROSITE" id="PS50262">
    <property type="entry name" value="G_PROTEIN_RECEP_F1_2"/>
    <property type="match status" value="1"/>
</dbReference>
<evidence type="ECO:0000259" key="11">
    <source>
        <dbReference type="PROSITE" id="PS50262"/>
    </source>
</evidence>
<reference evidence="12" key="2">
    <citation type="submission" date="2025-08" db="UniProtKB">
        <authorList>
            <consortium name="Ensembl"/>
        </authorList>
    </citation>
    <scope>IDENTIFICATION</scope>
</reference>
<evidence type="ECO:0000256" key="10">
    <source>
        <dbReference type="SAM" id="Phobius"/>
    </source>
</evidence>
<dbReference type="GO" id="GO:0001594">
    <property type="term" value="F:trace-amine receptor activity"/>
    <property type="evidence" value="ECO:0007669"/>
    <property type="project" value="TreeGrafter"/>
</dbReference>
<dbReference type="PRINTS" id="PR00237">
    <property type="entry name" value="GPCRRHODOPSN"/>
</dbReference>
<comment type="subcellular location">
    <subcellularLocation>
        <location evidence="1">Cell membrane</location>
        <topology evidence="1">Multi-pass membrane protein</topology>
    </subcellularLocation>
</comment>
<keyword evidence="5 9" id="KW-0297">G-protein coupled receptor</keyword>
<feature type="transmembrane region" description="Helical" evidence="10">
    <location>
        <begin position="297"/>
        <end position="315"/>
    </location>
</feature>
<dbReference type="Ensembl" id="ENSMMDT00005022198.1">
    <property type="protein sequence ID" value="ENSMMDP00005021711.1"/>
    <property type="gene ID" value="ENSMMDG00005010590.1"/>
</dbReference>
<evidence type="ECO:0000256" key="5">
    <source>
        <dbReference type="ARBA" id="ARBA00023040"/>
    </source>
</evidence>
<keyword evidence="13" id="KW-1185">Reference proteome</keyword>
<protein>
    <submittedName>
        <fullName evidence="12">Trace amine associated receptor 1</fullName>
    </submittedName>
</protein>
<dbReference type="InterPro" id="IPR000276">
    <property type="entry name" value="GPCR_Rhodpsn"/>
</dbReference>
<dbReference type="CDD" id="cd15314">
    <property type="entry name" value="7tmA_TAAR1"/>
    <property type="match status" value="1"/>
</dbReference>
<dbReference type="InterPro" id="IPR017452">
    <property type="entry name" value="GPCR_Rhodpsn_7TM"/>
</dbReference>
<dbReference type="Gene3D" id="1.20.1070.10">
    <property type="entry name" value="Rhodopsin 7-helix transmembrane proteins"/>
    <property type="match status" value="1"/>
</dbReference>
<accession>A0A667YKH9</accession>